<dbReference type="OrthoDB" id="9924851at2759"/>
<comment type="similarity">
    <text evidence="1">Belongs to the PRR15 family.</text>
</comment>
<accession>A0A9D3SUZ0</accession>
<comment type="caution">
    <text evidence="2">The sequence shown here is derived from an EMBL/GenBank/DDBJ whole genome shotgun (WGS) entry which is preliminary data.</text>
</comment>
<keyword evidence="3" id="KW-1185">Reference proteome</keyword>
<dbReference type="EMBL" id="JAHKSW010000001">
    <property type="protein sequence ID" value="KAG7335915.1"/>
    <property type="molecule type" value="Genomic_DNA"/>
</dbReference>
<dbReference type="Pfam" id="PF15321">
    <property type="entry name" value="ATAD4"/>
    <property type="match status" value="1"/>
</dbReference>
<proteinExistence type="inferred from homology"/>
<organism evidence="2 3">
    <name type="scientific">Hemibagrus wyckioides</name>
    <dbReference type="NCBI Taxonomy" id="337641"/>
    <lineage>
        <taxon>Eukaryota</taxon>
        <taxon>Metazoa</taxon>
        <taxon>Chordata</taxon>
        <taxon>Craniata</taxon>
        <taxon>Vertebrata</taxon>
        <taxon>Euteleostomi</taxon>
        <taxon>Actinopterygii</taxon>
        <taxon>Neopterygii</taxon>
        <taxon>Teleostei</taxon>
        <taxon>Ostariophysi</taxon>
        <taxon>Siluriformes</taxon>
        <taxon>Bagridae</taxon>
        <taxon>Hemibagrus</taxon>
    </lineage>
</organism>
<sequence length="117" mass="13156">MFPWCEDAPALYQEVMLAGEVKTQMAERIPWWKAFTGRVLSNILKDAAVQHDQGSDSKNSGFPSDGFDVSQLEPAIMDTFSRNLTVSRSGRFKEKRKVRATLPTNKNIYESNTAVAK</sequence>
<dbReference type="PANTHER" id="PTHR14581:SF4">
    <property type="entry name" value="PROLINE-RICH PROTEIN 15"/>
    <property type="match status" value="1"/>
</dbReference>
<dbReference type="InterPro" id="IPR028237">
    <property type="entry name" value="PRR15"/>
</dbReference>
<evidence type="ECO:0000256" key="1">
    <source>
        <dbReference type="ARBA" id="ARBA00010096"/>
    </source>
</evidence>
<dbReference type="Proteomes" id="UP000824219">
    <property type="component" value="Linkage Group LG01"/>
</dbReference>
<evidence type="ECO:0000313" key="2">
    <source>
        <dbReference type="EMBL" id="KAG7335915.1"/>
    </source>
</evidence>
<gene>
    <name evidence="2" type="ORF">KOW79_000608</name>
</gene>
<protein>
    <submittedName>
        <fullName evidence="2">Uncharacterized protein</fullName>
    </submittedName>
</protein>
<evidence type="ECO:0000313" key="3">
    <source>
        <dbReference type="Proteomes" id="UP000824219"/>
    </source>
</evidence>
<name>A0A9D3SUZ0_9TELE</name>
<dbReference type="PANTHER" id="PTHR14581">
    <property type="match status" value="1"/>
</dbReference>
<reference evidence="2 3" key="1">
    <citation type="submission" date="2021-06" db="EMBL/GenBank/DDBJ databases">
        <title>Chromosome-level genome assembly of the red-tail catfish (Hemibagrus wyckioides).</title>
        <authorList>
            <person name="Shao F."/>
        </authorList>
    </citation>
    <scope>NUCLEOTIDE SEQUENCE [LARGE SCALE GENOMIC DNA]</scope>
    <source>
        <strain evidence="2">EC202008001</strain>
        <tissue evidence="2">Blood</tissue>
    </source>
</reference>
<dbReference type="AlphaFoldDB" id="A0A9D3SUZ0"/>